<evidence type="ECO:0000259" key="12">
    <source>
        <dbReference type="PROSITE" id="PS51157"/>
    </source>
</evidence>
<protein>
    <recommendedName>
        <fullName evidence="10">E3 ubiquitin-protein ligase</fullName>
        <ecNumber evidence="10">2.3.2.27</ecNumber>
    </recommendedName>
</protein>
<dbReference type="InterPro" id="IPR003769">
    <property type="entry name" value="ClpS_core"/>
</dbReference>
<keyword evidence="6 10" id="KW-0833">Ubl conjugation pathway</keyword>
<dbReference type="Gene3D" id="2.10.110.30">
    <property type="match status" value="1"/>
</dbReference>
<evidence type="ECO:0000256" key="6">
    <source>
        <dbReference type="ARBA" id="ARBA00022786"/>
    </source>
</evidence>
<dbReference type="GO" id="GO:0000151">
    <property type="term" value="C:ubiquitin ligase complex"/>
    <property type="evidence" value="ECO:0007669"/>
    <property type="project" value="TreeGrafter"/>
</dbReference>
<dbReference type="Gene3D" id="1.10.10.2670">
    <property type="entry name" value="E3 ubiquitin-protein ligase"/>
    <property type="match status" value="1"/>
</dbReference>
<comment type="caution">
    <text evidence="13">The sequence shown here is derived from an EMBL/GenBank/DDBJ whole genome shotgun (WGS) entry which is preliminary data.</text>
</comment>
<dbReference type="PANTHER" id="PTHR21497:SF24">
    <property type="entry name" value="E3 UBIQUITIN-PROTEIN LIGASE UBR1"/>
    <property type="match status" value="1"/>
</dbReference>
<dbReference type="Gene3D" id="3.30.1390.10">
    <property type="match status" value="1"/>
</dbReference>
<feature type="region of interest" description="Disordered" evidence="11">
    <location>
        <begin position="986"/>
        <end position="1028"/>
    </location>
</feature>
<feature type="region of interest" description="Disordered" evidence="11">
    <location>
        <begin position="1261"/>
        <end position="1285"/>
    </location>
</feature>
<feature type="compositionally biased region" description="Basic and acidic residues" evidence="11">
    <location>
        <begin position="1261"/>
        <end position="1280"/>
    </location>
</feature>
<dbReference type="GO" id="GO:0071596">
    <property type="term" value="P:ubiquitin-dependent protein catabolic process via the N-end rule pathway"/>
    <property type="evidence" value="ECO:0007669"/>
    <property type="project" value="UniProtKB-UniRule"/>
</dbReference>
<gene>
    <name evidence="13" type="primary">UBR2</name>
    <name evidence="13" type="ORF">Anas_08444</name>
</gene>
<dbReference type="FunFam" id="2.10.110.30:FF:000001">
    <property type="entry name" value="E3 ubiquitin-protein ligase UBR2 isoform 1"/>
    <property type="match status" value="1"/>
</dbReference>
<dbReference type="Proteomes" id="UP000326759">
    <property type="component" value="Unassembled WGS sequence"/>
</dbReference>
<evidence type="ECO:0000256" key="9">
    <source>
        <dbReference type="PROSITE-ProRule" id="PRU00508"/>
    </source>
</evidence>
<evidence type="ECO:0000256" key="10">
    <source>
        <dbReference type="RuleBase" id="RU366018"/>
    </source>
</evidence>
<name>A0A5N5T7M9_9CRUS</name>
<dbReference type="SMART" id="SM00396">
    <property type="entry name" value="ZnF_UBR1"/>
    <property type="match status" value="1"/>
</dbReference>
<dbReference type="GO" id="GO:0016567">
    <property type="term" value="P:protein ubiquitination"/>
    <property type="evidence" value="ECO:0007669"/>
    <property type="project" value="UniProtKB-UniRule"/>
</dbReference>
<evidence type="ECO:0000313" key="14">
    <source>
        <dbReference type="Proteomes" id="UP000326759"/>
    </source>
</evidence>
<keyword evidence="3 10" id="KW-0808">Transferase</keyword>
<feature type="compositionally biased region" description="Low complexity" evidence="11">
    <location>
        <begin position="999"/>
        <end position="1016"/>
    </location>
</feature>
<dbReference type="EC" id="2.3.2.27" evidence="10"/>
<dbReference type="InterPro" id="IPR039164">
    <property type="entry name" value="UBR1-like"/>
</dbReference>
<organism evidence="13 14">
    <name type="scientific">Armadillidium nasatum</name>
    <dbReference type="NCBI Taxonomy" id="96803"/>
    <lineage>
        <taxon>Eukaryota</taxon>
        <taxon>Metazoa</taxon>
        <taxon>Ecdysozoa</taxon>
        <taxon>Arthropoda</taxon>
        <taxon>Crustacea</taxon>
        <taxon>Multicrustacea</taxon>
        <taxon>Malacostraca</taxon>
        <taxon>Eumalacostraca</taxon>
        <taxon>Peracarida</taxon>
        <taxon>Isopoda</taxon>
        <taxon>Oniscidea</taxon>
        <taxon>Crinocheta</taxon>
        <taxon>Armadillidiidae</taxon>
        <taxon>Armadillidium</taxon>
    </lineage>
</organism>
<proteinExistence type="inferred from homology"/>
<dbReference type="InterPro" id="IPR036390">
    <property type="entry name" value="WH_DNA-bd_sf"/>
</dbReference>
<dbReference type="PROSITE" id="PS51157">
    <property type="entry name" value="ZF_UBR"/>
    <property type="match status" value="1"/>
</dbReference>
<dbReference type="Pfam" id="PF22960">
    <property type="entry name" value="WHD_UBR1"/>
    <property type="match status" value="1"/>
</dbReference>
<evidence type="ECO:0000256" key="11">
    <source>
        <dbReference type="SAM" id="MobiDB-lite"/>
    </source>
</evidence>
<evidence type="ECO:0000256" key="7">
    <source>
        <dbReference type="ARBA" id="ARBA00022833"/>
    </source>
</evidence>
<reference evidence="13 14" key="1">
    <citation type="journal article" date="2019" name="PLoS Biol.">
        <title>Sex chromosomes control vertical transmission of feminizing Wolbachia symbionts in an isopod.</title>
        <authorList>
            <person name="Becking T."/>
            <person name="Chebbi M.A."/>
            <person name="Giraud I."/>
            <person name="Moumen B."/>
            <person name="Laverre T."/>
            <person name="Caubet Y."/>
            <person name="Peccoud J."/>
            <person name="Gilbert C."/>
            <person name="Cordaux R."/>
        </authorList>
    </citation>
    <scope>NUCLEOTIDE SEQUENCE [LARGE SCALE GENOMIC DNA]</scope>
    <source>
        <strain evidence="13">ANa2</strain>
        <tissue evidence="13">Whole body excluding digestive tract and cuticle</tissue>
    </source>
</reference>
<evidence type="ECO:0000256" key="1">
    <source>
        <dbReference type="ARBA" id="ARBA00000900"/>
    </source>
</evidence>
<keyword evidence="4 10" id="KW-0479">Metal-binding</keyword>
<evidence type="ECO:0000256" key="5">
    <source>
        <dbReference type="ARBA" id="ARBA00022771"/>
    </source>
</evidence>
<sequence>MDVPYEEIHKKWQAKFERNELTSRDLRNFWKYYVPEIFSPEPECDCLKISYKEDLAQSVLFDTLERFLYGEDPSKVFQMIQDLDNPPSLCGRVFKTGDPTYGCRDCGMDPTCVLCAECFQNSAHNKHRYKISTSSGGGYCDCGDKEAWKSSVFCNIHVKGENSQFQSQNILEKLPTMLVEKLHFVFDTVLQYAKQMLTHEDSYSLPSDLEIRDWEREPTAKSKSLFELKDAYVTMLYNDETHTYDQVIEALMRAVDCSKRESFTYATSIDREGRCIVRCSTFQQCSKAKDLMGRPTNRSISRPLKVQVIHTFIISHQVFASRLLNWLHNILKTAQTFRLIFKDIVTKDECSLIESIFRSDTLMWKTARIQWHRLFISGMLMEIESKKIFARVFTKHYDKMMKDFIQDDHEHSVCVVSLAVQLFTMPTIAHMLIAEEDVLVRLLNTFLSECRKNLKHGKLYLESKSRDINTFKRIQYILYDFKYLLGFKPEIWTTELRKGFLHGFDKLLNLLSMMQGMDPMVRQVWQHMEFEPEWESAFNLHLKLSTIVPLVVEWAASDLVVLIKSYRMLLKALGEQTTEDMRRRYVRELLHYSVSCIEYDVSSAPVSLHLPLSRLVAGLTLKLEKYGLNYNSVEFSVKGKPSPEELMEPVLRTQVMIAQASSGMWRRNGFSLTNQIYYYHNVRCRQEMLDRDIVLLQEAATLIDANEFLIHLLNRFNLINWARKDYEINYMKSSDEDNLRQTVALAEEFLTLVLHLVSERYTVGVGCVNEEDCIKKEIIQLLCIEPMPHSVLNKALPEGVNHETGMEKVIDSVALFKKPSGEGKGYFELKKEFYSEYNFFFYHYTKEEQSKSEVAQRNRKKTSGEDICCPPPIPPKFTDSFTLLVNILQCDVFLHLVLIILQRIGETKSQSVTESHLQIVLHLIGYALHEEERYIKMKDPYFRFTSKAQNYYILPLLEFLTGSSRAITHKDILKWTINRYHEVERLSASEPAKHRQKTSESNSSNSSSSLGSTSASAEKKRKADMAAERKARIMSKMANLQKNFILKNESLFKETPDVDNTPADMPSSLMDTSPLPPENMIAVGPNQTLSSHKDNIYTCILCHQDDSALPSSSNETGNMRAMVLGALVQRSTVLSKNGLSIGHLLSPDTHDTLLLSLDLHWGAHISSCGHAMHAKCWQRYFDDVLCRERRKPHRTRQIMSFDIEKNEYLCPLCESLCNTALPLLPTVTSNIRQNNVPIPQEAQICTDFWVRALEHTIKERVSAKENSKESSPEKKEKGAEKDEDSINISESAVLKALSTLLKSIEEEPAQNSNHQKLVEHLKKQVWFATSNFKEFYLFKNFG</sequence>
<comment type="catalytic activity">
    <reaction evidence="1 10">
        <text>S-ubiquitinyl-[E2 ubiquitin-conjugating enzyme]-L-cysteine + [acceptor protein]-L-lysine = [E2 ubiquitin-conjugating enzyme]-L-cysteine + N(6)-ubiquitinyl-[acceptor protein]-L-lysine.</text>
        <dbReference type="EC" id="2.3.2.27"/>
    </reaction>
</comment>
<feature type="compositionally biased region" description="Basic and acidic residues" evidence="11">
    <location>
        <begin position="1017"/>
        <end position="1028"/>
    </location>
</feature>
<evidence type="ECO:0000256" key="8">
    <source>
        <dbReference type="ARBA" id="ARBA00046341"/>
    </source>
</evidence>
<dbReference type="Pfam" id="PF02617">
    <property type="entry name" value="ClpS"/>
    <property type="match status" value="1"/>
</dbReference>
<keyword evidence="5 10" id="KW-0863">Zinc-finger</keyword>
<dbReference type="GO" id="GO:0061630">
    <property type="term" value="F:ubiquitin protein ligase activity"/>
    <property type="evidence" value="ECO:0007669"/>
    <property type="project" value="UniProtKB-UniRule"/>
</dbReference>
<dbReference type="SUPFAM" id="SSF46785">
    <property type="entry name" value="Winged helix' DNA-binding domain"/>
    <property type="match status" value="1"/>
</dbReference>
<comment type="similarity">
    <text evidence="8 10">Belongs to the E3 ubiquitin-protein ligase UBR1-like family.</text>
</comment>
<evidence type="ECO:0000256" key="4">
    <source>
        <dbReference type="ARBA" id="ARBA00022723"/>
    </source>
</evidence>
<comment type="function">
    <text evidence="10">Ubiquitin ligase protein which is a component of the N-end rule pathway. Recognizes and binds to proteins bearing specific N-terminal residues that are destabilizing according to the N-end rule, leading to their ubiquitination and subsequent degradation.</text>
</comment>
<dbReference type="GO" id="GO:0005737">
    <property type="term" value="C:cytoplasm"/>
    <property type="evidence" value="ECO:0007669"/>
    <property type="project" value="TreeGrafter"/>
</dbReference>
<comment type="pathway">
    <text evidence="2 10">Protein modification; protein ubiquitination.</text>
</comment>
<keyword evidence="7 10" id="KW-0862">Zinc</keyword>
<feature type="domain" description="UBR-type" evidence="12">
    <location>
        <begin position="88"/>
        <end position="159"/>
    </location>
</feature>
<accession>A0A5N5T7M9</accession>
<dbReference type="InterPro" id="IPR014719">
    <property type="entry name" value="Ribosomal_bL12_C/ClpS-like"/>
</dbReference>
<feature type="zinc finger region" description="UBR-type" evidence="9">
    <location>
        <begin position="88"/>
        <end position="159"/>
    </location>
</feature>
<evidence type="ECO:0000256" key="2">
    <source>
        <dbReference type="ARBA" id="ARBA00004906"/>
    </source>
</evidence>
<dbReference type="InterPro" id="IPR003126">
    <property type="entry name" value="Znf_UBR"/>
</dbReference>
<dbReference type="Pfam" id="PF02207">
    <property type="entry name" value="zf-UBR"/>
    <property type="match status" value="1"/>
</dbReference>
<dbReference type="InterPro" id="IPR055194">
    <property type="entry name" value="UBR1-like_WH"/>
</dbReference>
<dbReference type="PANTHER" id="PTHR21497">
    <property type="entry name" value="UBIQUITIN LIGASE E3 ALPHA-RELATED"/>
    <property type="match status" value="1"/>
</dbReference>
<dbReference type="UniPathway" id="UPA00143"/>
<dbReference type="OrthoDB" id="26387at2759"/>
<dbReference type="InterPro" id="IPR042065">
    <property type="entry name" value="E3_ELL-like"/>
</dbReference>
<dbReference type="CDD" id="cd19672">
    <property type="entry name" value="UBR-box_UBR1_like"/>
    <property type="match status" value="1"/>
</dbReference>
<evidence type="ECO:0000313" key="13">
    <source>
        <dbReference type="EMBL" id="KAB7502596.1"/>
    </source>
</evidence>
<evidence type="ECO:0000256" key="3">
    <source>
        <dbReference type="ARBA" id="ARBA00022679"/>
    </source>
</evidence>
<keyword evidence="14" id="KW-1185">Reference proteome</keyword>
<dbReference type="GO" id="GO:0008270">
    <property type="term" value="F:zinc ion binding"/>
    <property type="evidence" value="ECO:0007669"/>
    <property type="project" value="UniProtKB-UniRule"/>
</dbReference>
<dbReference type="EMBL" id="SEYY01007146">
    <property type="protein sequence ID" value="KAB7502596.1"/>
    <property type="molecule type" value="Genomic_DNA"/>
</dbReference>
<dbReference type="SUPFAM" id="SSF54736">
    <property type="entry name" value="ClpS-like"/>
    <property type="match status" value="1"/>
</dbReference>